<dbReference type="Proteomes" id="UP001165343">
    <property type="component" value="Unassembled WGS sequence"/>
</dbReference>
<dbReference type="InterPro" id="IPR003615">
    <property type="entry name" value="HNH_nuc"/>
</dbReference>
<dbReference type="SMART" id="SM00507">
    <property type="entry name" value="HNHc"/>
    <property type="match status" value="1"/>
</dbReference>
<dbReference type="Gene3D" id="1.10.30.50">
    <property type="match status" value="1"/>
</dbReference>
<evidence type="ECO:0000313" key="3">
    <source>
        <dbReference type="Proteomes" id="UP001165343"/>
    </source>
</evidence>
<accession>A0ABT0RI05</accession>
<gene>
    <name evidence="2" type="ORF">LZ519_11405</name>
</gene>
<keyword evidence="3" id="KW-1185">Reference proteome</keyword>
<keyword evidence="2" id="KW-0255">Endonuclease</keyword>
<dbReference type="InterPro" id="IPR002711">
    <property type="entry name" value="HNH"/>
</dbReference>
<evidence type="ECO:0000313" key="2">
    <source>
        <dbReference type="EMBL" id="MCL6679915.1"/>
    </source>
</evidence>
<dbReference type="CDD" id="cd00085">
    <property type="entry name" value="HNHc"/>
    <property type="match status" value="1"/>
</dbReference>
<dbReference type="Pfam" id="PF01844">
    <property type="entry name" value="HNH"/>
    <property type="match status" value="1"/>
</dbReference>
<reference evidence="2" key="1">
    <citation type="submission" date="2022-05" db="EMBL/GenBank/DDBJ databases">
        <authorList>
            <person name="Jo J.-H."/>
            <person name="Im W.-T."/>
        </authorList>
    </citation>
    <scope>NUCLEOTIDE SEQUENCE</scope>
    <source>
        <strain evidence="2">RG327</strain>
    </source>
</reference>
<name>A0ABT0RI05_9SPHN</name>
<protein>
    <submittedName>
        <fullName evidence="2">HNH endonuclease</fullName>
    </submittedName>
</protein>
<keyword evidence="2" id="KW-0378">Hydrolase</keyword>
<feature type="domain" description="HNH nuclease" evidence="1">
    <location>
        <begin position="49"/>
        <end position="105"/>
    </location>
</feature>
<evidence type="ECO:0000259" key="1">
    <source>
        <dbReference type="SMART" id="SM00507"/>
    </source>
</evidence>
<dbReference type="EMBL" id="JAMGBC010000001">
    <property type="protein sequence ID" value="MCL6679915.1"/>
    <property type="molecule type" value="Genomic_DNA"/>
</dbReference>
<dbReference type="RefSeq" id="WP_249868788.1">
    <property type="nucleotide sequence ID" value="NZ_JAMGBC010000001.1"/>
</dbReference>
<organism evidence="2 3">
    <name type="scientific">Sphingomonas anseongensis</name>
    <dbReference type="NCBI Taxonomy" id="2908207"/>
    <lineage>
        <taxon>Bacteria</taxon>
        <taxon>Pseudomonadati</taxon>
        <taxon>Pseudomonadota</taxon>
        <taxon>Alphaproteobacteria</taxon>
        <taxon>Sphingomonadales</taxon>
        <taxon>Sphingomonadaceae</taxon>
        <taxon>Sphingomonas</taxon>
    </lineage>
</organism>
<comment type="caution">
    <text evidence="2">The sequence shown here is derived from an EMBL/GenBank/DDBJ whole genome shotgun (WGS) entry which is preliminary data.</text>
</comment>
<dbReference type="GO" id="GO:0004519">
    <property type="term" value="F:endonuclease activity"/>
    <property type="evidence" value="ECO:0007669"/>
    <property type="project" value="UniProtKB-KW"/>
</dbReference>
<sequence length="140" mass="15689">MSMLNRIVAAHPLASQEPYNRIKFSRVDGNGTPLYKVGHDKKELGAAAALRSALEKYGAKCFHCEKHMPKQRLSQDCTRDHLRPKKDGGGDYLHNLVFACGDCNRRKGSVDLISFRPEVGGKYLKALDEHIERCLKHLGS</sequence>
<keyword evidence="2" id="KW-0540">Nuclease</keyword>
<proteinExistence type="predicted"/>